<name>A0A0P1FXJ1_9RHOB</name>
<dbReference type="GO" id="GO:0006355">
    <property type="term" value="P:regulation of DNA-templated transcription"/>
    <property type="evidence" value="ECO:0007669"/>
    <property type="project" value="InterPro"/>
</dbReference>
<feature type="domain" description="Response regulatory" evidence="5">
    <location>
        <begin position="159"/>
        <end position="277"/>
    </location>
</feature>
<evidence type="ECO:0000313" key="6">
    <source>
        <dbReference type="EMBL" id="CUH64908.1"/>
    </source>
</evidence>
<dbReference type="InterPro" id="IPR036388">
    <property type="entry name" value="WH-like_DNA-bd_sf"/>
</dbReference>
<evidence type="ECO:0000256" key="3">
    <source>
        <dbReference type="PROSITE-ProRule" id="PRU00169"/>
    </source>
</evidence>
<feature type="modified residue" description="4-aspartylphosphate" evidence="3">
    <location>
        <position position="211"/>
    </location>
</feature>
<dbReference type="InterPro" id="IPR011006">
    <property type="entry name" value="CheY-like_superfamily"/>
</dbReference>
<dbReference type="AlphaFoldDB" id="A0A0P1FXJ1"/>
<dbReference type="SMART" id="SM00448">
    <property type="entry name" value="REC"/>
    <property type="match status" value="1"/>
</dbReference>
<dbReference type="Gene3D" id="3.40.50.2300">
    <property type="match status" value="1"/>
</dbReference>
<keyword evidence="2" id="KW-0238">DNA-binding</keyword>
<evidence type="ECO:0000259" key="4">
    <source>
        <dbReference type="PROSITE" id="PS50043"/>
    </source>
</evidence>
<evidence type="ECO:0000313" key="8">
    <source>
        <dbReference type="Proteomes" id="UP000051086"/>
    </source>
</evidence>
<reference evidence="6 8" key="1">
    <citation type="submission" date="2015-09" db="EMBL/GenBank/DDBJ databases">
        <authorList>
            <person name="Rodrigo-Torres L."/>
            <person name="Arahal D.R."/>
        </authorList>
    </citation>
    <scope>NUCLEOTIDE SEQUENCE [LARGE SCALE GENOMIC DNA]</scope>
    <source>
        <strain evidence="6 8">CECT 5118</strain>
    </source>
</reference>
<reference evidence="7 9" key="2">
    <citation type="submission" date="2015-09" db="EMBL/GenBank/DDBJ databases">
        <authorList>
            <consortium name="Swine Surveillance"/>
        </authorList>
    </citation>
    <scope>NUCLEOTIDE SEQUENCE [LARGE SCALE GENOMIC DNA]</scope>
    <source>
        <strain evidence="7 9">5120</strain>
    </source>
</reference>
<dbReference type="CDD" id="cd17535">
    <property type="entry name" value="REC_NarL-like"/>
    <property type="match status" value="1"/>
</dbReference>
<evidence type="ECO:0000256" key="2">
    <source>
        <dbReference type="ARBA" id="ARBA00023125"/>
    </source>
</evidence>
<keyword evidence="1 3" id="KW-0597">Phosphoprotein</keyword>
<dbReference type="GO" id="GO:0000160">
    <property type="term" value="P:phosphorelay signal transduction system"/>
    <property type="evidence" value="ECO:0007669"/>
    <property type="project" value="InterPro"/>
</dbReference>
<protein>
    <submittedName>
        <fullName evidence="7">Response regulator protein VraR</fullName>
    </submittedName>
</protein>
<dbReference type="GO" id="GO:0003677">
    <property type="term" value="F:DNA binding"/>
    <property type="evidence" value="ECO:0007669"/>
    <property type="project" value="UniProtKB-KW"/>
</dbReference>
<dbReference type="InterPro" id="IPR051015">
    <property type="entry name" value="EvgA-like"/>
</dbReference>
<dbReference type="SMART" id="SM00421">
    <property type="entry name" value="HTH_LUXR"/>
    <property type="match status" value="1"/>
</dbReference>
<evidence type="ECO:0000259" key="5">
    <source>
        <dbReference type="PROSITE" id="PS50110"/>
    </source>
</evidence>
<organism evidence="7 9">
    <name type="scientific">Thalassovita autumnalis</name>
    <dbReference type="NCBI Taxonomy" id="2072972"/>
    <lineage>
        <taxon>Bacteria</taxon>
        <taxon>Pseudomonadati</taxon>
        <taxon>Pseudomonadota</taxon>
        <taxon>Alphaproteobacteria</taxon>
        <taxon>Rhodobacterales</taxon>
        <taxon>Roseobacteraceae</taxon>
        <taxon>Thalassovita</taxon>
    </lineage>
</organism>
<dbReference type="PROSITE" id="PS50043">
    <property type="entry name" value="HTH_LUXR_2"/>
    <property type="match status" value="1"/>
</dbReference>
<accession>A0A0P1FXJ1</accession>
<dbReference type="Pfam" id="PF00196">
    <property type="entry name" value="GerE"/>
    <property type="match status" value="1"/>
</dbReference>
<dbReference type="InterPro" id="IPR000792">
    <property type="entry name" value="Tscrpt_reg_LuxR_C"/>
</dbReference>
<gene>
    <name evidence="7" type="primary">vraR</name>
    <name evidence="6" type="ORF">TL5118_01066</name>
    <name evidence="7" type="ORF">TL5120_03591</name>
</gene>
<dbReference type="Pfam" id="PF00072">
    <property type="entry name" value="Response_reg"/>
    <property type="match status" value="1"/>
</dbReference>
<evidence type="ECO:0000256" key="1">
    <source>
        <dbReference type="ARBA" id="ARBA00022553"/>
    </source>
</evidence>
<dbReference type="EMBL" id="CYSB01000022">
    <property type="protein sequence ID" value="CUH64908.1"/>
    <property type="molecule type" value="Genomic_DNA"/>
</dbReference>
<keyword evidence="8" id="KW-1185">Reference proteome</keyword>
<dbReference type="InterPro" id="IPR058245">
    <property type="entry name" value="NreC/VraR/RcsB-like_REC"/>
</dbReference>
<dbReference type="PROSITE" id="PS50110">
    <property type="entry name" value="RESPONSE_REGULATORY"/>
    <property type="match status" value="1"/>
</dbReference>
<dbReference type="Proteomes" id="UP000051887">
    <property type="component" value="Unassembled WGS sequence"/>
</dbReference>
<dbReference type="PRINTS" id="PR00038">
    <property type="entry name" value="HTHLUXR"/>
</dbReference>
<dbReference type="PANTHER" id="PTHR45566:SF1">
    <property type="entry name" value="HTH-TYPE TRANSCRIPTIONAL REGULATOR YHJB-RELATED"/>
    <property type="match status" value="1"/>
</dbReference>
<dbReference type="Gene3D" id="1.10.10.10">
    <property type="entry name" value="Winged helix-like DNA-binding domain superfamily/Winged helix DNA-binding domain"/>
    <property type="match status" value="1"/>
</dbReference>
<dbReference type="Proteomes" id="UP000051086">
    <property type="component" value="Unassembled WGS sequence"/>
</dbReference>
<dbReference type="SUPFAM" id="SSF46894">
    <property type="entry name" value="C-terminal effector domain of the bipartite response regulators"/>
    <property type="match status" value="1"/>
</dbReference>
<evidence type="ECO:0000313" key="7">
    <source>
        <dbReference type="EMBL" id="CUH73776.1"/>
    </source>
</evidence>
<feature type="domain" description="HTH luxR-type" evidence="4">
    <location>
        <begin position="351"/>
        <end position="416"/>
    </location>
</feature>
<proteinExistence type="predicted"/>
<sequence length="418" mass="44867">MSPTPAAERAGLRVLVLSDQADARLAVSAEGPISLRLVHSWVDVTAALAAEHVDVLALESFNEAMIEGGQLGEALRQSADLHIALVAPEIDMNLARLALRKGVNGIILNAAEDEVLDTPLRMVAEGKVYIDSSMAGQLLGQAGPAGSADQPLISLTDTVALVADDDEYFRMALTTILLDKFGFTEVYEASNLEQAEQILGGCDRVDLALFDLRMPGMTGASSLGRIRQTHPEIRKMAVVSASQDRNDVLQSLAAGTYGYVSKAEGISELKLALSQILKGRIYAPALLHEPPELDPHLEQENPAVVLSFENGEQVHYGADVEDLAEAARYVPQGREAQAPCAVSPETVIAKEPEDRPELSPRQRMVLELLVQGMSNKEIAREMNLGIGTVKVHMTALFTKLNVSNRTSAVAVGAPLLQE</sequence>
<dbReference type="PROSITE" id="PS00622">
    <property type="entry name" value="HTH_LUXR_1"/>
    <property type="match status" value="1"/>
</dbReference>
<dbReference type="CDD" id="cd06170">
    <property type="entry name" value="LuxR_C_like"/>
    <property type="match status" value="1"/>
</dbReference>
<dbReference type="InterPro" id="IPR001789">
    <property type="entry name" value="Sig_transdc_resp-reg_receiver"/>
</dbReference>
<evidence type="ECO:0000313" key="9">
    <source>
        <dbReference type="Proteomes" id="UP000051887"/>
    </source>
</evidence>
<dbReference type="EMBL" id="CYSC01000042">
    <property type="protein sequence ID" value="CUH73776.1"/>
    <property type="molecule type" value="Genomic_DNA"/>
</dbReference>
<dbReference type="PANTHER" id="PTHR45566">
    <property type="entry name" value="HTH-TYPE TRANSCRIPTIONAL REGULATOR YHJB-RELATED"/>
    <property type="match status" value="1"/>
</dbReference>
<dbReference type="InterPro" id="IPR016032">
    <property type="entry name" value="Sig_transdc_resp-reg_C-effctor"/>
</dbReference>
<dbReference type="SUPFAM" id="SSF52172">
    <property type="entry name" value="CheY-like"/>
    <property type="match status" value="1"/>
</dbReference>